<name>A0A7R9KIG7_9ACAR</name>
<dbReference type="GO" id="GO:0005840">
    <property type="term" value="C:ribosome"/>
    <property type="evidence" value="ECO:0007669"/>
    <property type="project" value="UniProtKB-KW"/>
</dbReference>
<evidence type="ECO:0000256" key="6">
    <source>
        <dbReference type="ARBA" id="ARBA00023274"/>
    </source>
</evidence>
<evidence type="ECO:0000313" key="7">
    <source>
        <dbReference type="EMBL" id="CAD7623869.1"/>
    </source>
</evidence>
<dbReference type="AlphaFoldDB" id="A0A7R9KIG7"/>
<dbReference type="PANTHER" id="PTHR21244:SF1">
    <property type="entry name" value="SMALL RIBOSOMAL SUBUNIT PROTEIN US3M"/>
    <property type="match status" value="1"/>
</dbReference>
<protein>
    <submittedName>
        <fullName evidence="7">Uncharacterized protein</fullName>
    </submittedName>
</protein>
<evidence type="ECO:0000256" key="3">
    <source>
        <dbReference type="ARBA" id="ARBA00022946"/>
    </source>
</evidence>
<evidence type="ECO:0000313" key="8">
    <source>
        <dbReference type="Proteomes" id="UP000759131"/>
    </source>
</evidence>
<dbReference type="GO" id="GO:0005739">
    <property type="term" value="C:mitochondrion"/>
    <property type="evidence" value="ECO:0007669"/>
    <property type="project" value="UniProtKB-SubCell"/>
</dbReference>
<evidence type="ECO:0000256" key="1">
    <source>
        <dbReference type="ARBA" id="ARBA00004173"/>
    </source>
</evidence>
<keyword evidence="5" id="KW-0496">Mitochondrion</keyword>
<keyword evidence="6" id="KW-0687">Ribonucleoprotein</keyword>
<sequence>MNTIICKRVPLIASAKTWLAALTVAARDVVSSHQTFVHRPAMHSIFWFKFCKGYCMLYRLGGIYIGVRKGWNSWNTSSLVGVERTAASQTTIEDVFIRKFIFGTFHRLFLSEIIIKRRANLIVVAGIVHQSIAQTKIYFLVGYTEQILSYILKCVVKMDIQTTHDPKALIVKHI</sequence>
<dbReference type="Pfam" id="PF14955">
    <property type="entry name" value="MRP-S24"/>
    <property type="match status" value="1"/>
</dbReference>
<gene>
    <name evidence="7" type="ORF">OSB1V03_LOCUS4318</name>
</gene>
<proteinExistence type="inferred from homology"/>
<dbReference type="PANTHER" id="PTHR21244">
    <property type="entry name" value="MITOCHONDRIAL 28S RIBOSOMAL PROTEIN S24"/>
    <property type="match status" value="1"/>
</dbReference>
<accession>A0A7R9KIG7</accession>
<reference evidence="7" key="1">
    <citation type="submission" date="2020-11" db="EMBL/GenBank/DDBJ databases">
        <authorList>
            <person name="Tran Van P."/>
        </authorList>
    </citation>
    <scope>NUCLEOTIDE SEQUENCE</scope>
</reference>
<dbReference type="EMBL" id="OC856519">
    <property type="protein sequence ID" value="CAD7623869.1"/>
    <property type="molecule type" value="Genomic_DNA"/>
</dbReference>
<dbReference type="OrthoDB" id="5950413at2759"/>
<dbReference type="InterPro" id="IPR026146">
    <property type="entry name" value="Ribosomal_uS3m"/>
</dbReference>
<keyword evidence="3" id="KW-0809">Transit peptide</keyword>
<evidence type="ECO:0000256" key="5">
    <source>
        <dbReference type="ARBA" id="ARBA00023128"/>
    </source>
</evidence>
<dbReference type="GO" id="GO:0006412">
    <property type="term" value="P:translation"/>
    <property type="evidence" value="ECO:0007669"/>
    <property type="project" value="TreeGrafter"/>
</dbReference>
<comment type="similarity">
    <text evidence="2">Belongs to the universal ribosomal protein uS3 family.</text>
</comment>
<organism evidence="7">
    <name type="scientific">Medioppia subpectinata</name>
    <dbReference type="NCBI Taxonomy" id="1979941"/>
    <lineage>
        <taxon>Eukaryota</taxon>
        <taxon>Metazoa</taxon>
        <taxon>Ecdysozoa</taxon>
        <taxon>Arthropoda</taxon>
        <taxon>Chelicerata</taxon>
        <taxon>Arachnida</taxon>
        <taxon>Acari</taxon>
        <taxon>Acariformes</taxon>
        <taxon>Sarcoptiformes</taxon>
        <taxon>Oribatida</taxon>
        <taxon>Brachypylina</taxon>
        <taxon>Oppioidea</taxon>
        <taxon>Oppiidae</taxon>
        <taxon>Medioppia</taxon>
    </lineage>
</organism>
<keyword evidence="4" id="KW-0689">Ribosomal protein</keyword>
<comment type="subcellular location">
    <subcellularLocation>
        <location evidence="1">Mitochondrion</location>
    </subcellularLocation>
</comment>
<keyword evidence="8" id="KW-1185">Reference proteome</keyword>
<dbReference type="Proteomes" id="UP000759131">
    <property type="component" value="Unassembled WGS sequence"/>
</dbReference>
<dbReference type="EMBL" id="CAJPIZ010001944">
    <property type="protein sequence ID" value="CAG2104299.1"/>
    <property type="molecule type" value="Genomic_DNA"/>
</dbReference>
<evidence type="ECO:0000256" key="4">
    <source>
        <dbReference type="ARBA" id="ARBA00022980"/>
    </source>
</evidence>
<evidence type="ECO:0000256" key="2">
    <source>
        <dbReference type="ARBA" id="ARBA00010761"/>
    </source>
</evidence>
<dbReference type="GO" id="GO:1990904">
    <property type="term" value="C:ribonucleoprotein complex"/>
    <property type="evidence" value="ECO:0007669"/>
    <property type="project" value="UniProtKB-KW"/>
</dbReference>